<comment type="caution">
    <text evidence="2">The sequence shown here is derived from an EMBL/GenBank/DDBJ whole genome shotgun (WGS) entry which is preliminary data.</text>
</comment>
<dbReference type="InterPro" id="IPR003959">
    <property type="entry name" value="ATPase_AAA_core"/>
</dbReference>
<dbReference type="GO" id="GO:0005524">
    <property type="term" value="F:ATP binding"/>
    <property type="evidence" value="ECO:0007669"/>
    <property type="project" value="InterPro"/>
</dbReference>
<dbReference type="GO" id="GO:0016887">
    <property type="term" value="F:ATP hydrolysis activity"/>
    <property type="evidence" value="ECO:0007669"/>
    <property type="project" value="InterPro"/>
</dbReference>
<reference evidence="2" key="1">
    <citation type="journal article" date="2014" name="Front. Microbiol.">
        <title>High frequency of phylogenetically diverse reductive dehalogenase-homologous genes in deep subseafloor sedimentary metagenomes.</title>
        <authorList>
            <person name="Kawai M."/>
            <person name="Futagami T."/>
            <person name="Toyoda A."/>
            <person name="Takaki Y."/>
            <person name="Nishi S."/>
            <person name="Hori S."/>
            <person name="Arai W."/>
            <person name="Tsubouchi T."/>
            <person name="Morono Y."/>
            <person name="Uchiyama I."/>
            <person name="Ito T."/>
            <person name="Fujiyama A."/>
            <person name="Inagaki F."/>
            <person name="Takami H."/>
        </authorList>
    </citation>
    <scope>NUCLEOTIDE SEQUENCE</scope>
    <source>
        <strain evidence="2">Expedition CK06-06</strain>
    </source>
</reference>
<gene>
    <name evidence="2" type="ORF">S12H4_58364</name>
</gene>
<feature type="non-terminal residue" evidence="2">
    <location>
        <position position="1"/>
    </location>
</feature>
<dbReference type="Pfam" id="PF13304">
    <property type="entry name" value="AAA_21"/>
    <property type="match status" value="1"/>
</dbReference>
<name>X1UMZ7_9ZZZZ</name>
<evidence type="ECO:0000313" key="2">
    <source>
        <dbReference type="EMBL" id="GAJ18889.1"/>
    </source>
</evidence>
<protein>
    <recommendedName>
        <fullName evidence="1">ATPase AAA-type core domain-containing protein</fullName>
    </recommendedName>
</protein>
<feature type="non-terminal residue" evidence="2">
    <location>
        <position position="184"/>
    </location>
</feature>
<organism evidence="2">
    <name type="scientific">marine sediment metagenome</name>
    <dbReference type="NCBI Taxonomy" id="412755"/>
    <lineage>
        <taxon>unclassified sequences</taxon>
        <taxon>metagenomes</taxon>
        <taxon>ecological metagenomes</taxon>
    </lineage>
</organism>
<feature type="domain" description="ATPase AAA-type core" evidence="1">
    <location>
        <begin position="114"/>
        <end position="177"/>
    </location>
</feature>
<dbReference type="AlphaFoldDB" id="X1UMZ7"/>
<accession>X1UMZ7</accession>
<evidence type="ECO:0000259" key="1">
    <source>
        <dbReference type="Pfam" id="PF13304"/>
    </source>
</evidence>
<proteinExistence type="predicted"/>
<sequence length="184" mass="22083">DNLEAQTFQISQIDSVDDIRSNSNNKANLIYFFWREFFEFYENIWYVSEFRNFDASTDRDIEHEKIDGKGANFPVILTDFCNNIPKNRDFLQFLLNKLYPDVNYLWTNLSGKTKIPFIQEFNDMKRTFDNVGKGIHQILIILTYLMQLEENTTLFIEEPELYIHPELQKKLLEIIRKFLPLHQI</sequence>
<dbReference type="EMBL" id="BARW01037889">
    <property type="protein sequence ID" value="GAJ18889.1"/>
    <property type="molecule type" value="Genomic_DNA"/>
</dbReference>